<protein>
    <recommendedName>
        <fullName evidence="1">HNH nuclease domain-containing protein</fullName>
    </recommendedName>
</protein>
<evidence type="ECO:0000259" key="1">
    <source>
        <dbReference type="Pfam" id="PF13391"/>
    </source>
</evidence>
<dbReference type="InterPro" id="IPR003615">
    <property type="entry name" value="HNH_nuc"/>
</dbReference>
<feature type="domain" description="HNH nuclease" evidence="1">
    <location>
        <begin position="208"/>
        <end position="244"/>
    </location>
</feature>
<accession>A0A644ZYB2</accession>
<dbReference type="Pfam" id="PF13391">
    <property type="entry name" value="HNH_2"/>
    <property type="match status" value="1"/>
</dbReference>
<reference evidence="2" key="1">
    <citation type="submission" date="2019-08" db="EMBL/GenBank/DDBJ databases">
        <authorList>
            <person name="Kucharzyk K."/>
            <person name="Murdoch R.W."/>
            <person name="Higgins S."/>
            <person name="Loffler F."/>
        </authorList>
    </citation>
    <scope>NUCLEOTIDE SEQUENCE</scope>
</reference>
<comment type="caution">
    <text evidence="2">The sequence shown here is derived from an EMBL/GenBank/DDBJ whole genome shotgun (WGS) entry which is preliminary data.</text>
</comment>
<name>A0A644ZYB2_9ZZZZ</name>
<organism evidence="2">
    <name type="scientific">bioreactor metagenome</name>
    <dbReference type="NCBI Taxonomy" id="1076179"/>
    <lineage>
        <taxon>unclassified sequences</taxon>
        <taxon>metagenomes</taxon>
        <taxon>ecological metagenomes</taxon>
    </lineage>
</organism>
<proteinExistence type="predicted"/>
<dbReference type="EMBL" id="VSSQ01010980">
    <property type="protein sequence ID" value="MPM45696.1"/>
    <property type="molecule type" value="Genomic_DNA"/>
</dbReference>
<sequence>MMDIYRNSRTHNYDVNISVDEWKDILCLSKIRNDKNILFALEKWYLASNYTASCKLLEKQYGRDSNFFSVQNRRLGQFAVERLNRFKLIGENGKETYWGVAWIELKKESGIYTFRLRPALVEAIKALGLFAQDTDYAVNQYLLRHNFSQKQRFEFLHERCEKPLLSKRETKSYPRDPVVAKRALCHAEFTCEFDSSHTTFPRMIDGLPYMETHHLVPLKYADCFNVSIDVPENIICLCSTCHNRIHYGKNKNEIIEHLWFMRKNDLQEVGINIELSELLSFYI</sequence>
<evidence type="ECO:0000313" key="2">
    <source>
        <dbReference type="EMBL" id="MPM45696.1"/>
    </source>
</evidence>
<dbReference type="AlphaFoldDB" id="A0A644ZYB2"/>
<gene>
    <name evidence="2" type="ORF">SDC9_92386</name>
</gene>
<dbReference type="CDD" id="cd00085">
    <property type="entry name" value="HNHc"/>
    <property type="match status" value="1"/>
</dbReference>